<gene>
    <name evidence="1" type="ORF">ABR63_07970</name>
</gene>
<protein>
    <submittedName>
        <fullName evidence="1">Uncharacterized protein</fullName>
    </submittedName>
</protein>
<name>A0A0R2PT15_9GAMM</name>
<organism evidence="1 2">
    <name type="scientific">SAR86 cluster bacterium BACL1 MAG-120920-bin57</name>
    <dbReference type="NCBI Taxonomy" id="1655571"/>
    <lineage>
        <taxon>Bacteria</taxon>
        <taxon>Pseudomonadati</taxon>
        <taxon>Pseudomonadota</taxon>
        <taxon>Gammaproteobacteria</taxon>
        <taxon>SAR86 cluster</taxon>
    </lineage>
</organism>
<dbReference type="Pfam" id="PF19742">
    <property type="entry name" value="DUF6231"/>
    <property type="match status" value="1"/>
</dbReference>
<dbReference type="AlphaFoldDB" id="A0A0R2PT15"/>
<sequence length="147" mass="16621">MMTQGSVKFLVDVAQSETTKSALVLTSQDMSLLGASLEGVVNHLSILPDPDISHDEVYDLCIICDDIDINKMQLGLIKNTVAQKILVIKNPKETQDHKSLLELGFVLDSEISNKNIYSYNLKTYNTKRGWNNSEGWANPENFEKFRW</sequence>
<proteinExistence type="predicted"/>
<reference evidence="2" key="1">
    <citation type="submission" date="2015-10" db="EMBL/GenBank/DDBJ databases">
        <title>Metagenome-Assembled Genomes uncover a global brackish microbiome.</title>
        <authorList>
            <person name="Hugerth L.W."/>
            <person name="Larsson J."/>
            <person name="Alneberg J."/>
            <person name="Lindh M.V."/>
            <person name="Legrand C."/>
            <person name="Pinhassi J."/>
            <person name="Andersson A."/>
        </authorList>
    </citation>
    <scope>NUCLEOTIDE SEQUENCE [LARGE SCALE GENOMIC DNA]</scope>
</reference>
<evidence type="ECO:0000313" key="2">
    <source>
        <dbReference type="Proteomes" id="UP000050874"/>
    </source>
</evidence>
<comment type="caution">
    <text evidence="1">The sequence shown here is derived from an EMBL/GenBank/DDBJ whole genome shotgun (WGS) entry which is preliminary data.</text>
</comment>
<dbReference type="Proteomes" id="UP000050874">
    <property type="component" value="Unassembled WGS sequence"/>
</dbReference>
<accession>A0A0R2PT15</accession>
<dbReference type="EMBL" id="LIAV01000032">
    <property type="protein sequence ID" value="KRO41045.1"/>
    <property type="molecule type" value="Genomic_DNA"/>
</dbReference>
<dbReference type="InterPro" id="IPR046199">
    <property type="entry name" value="DUF6231"/>
</dbReference>
<evidence type="ECO:0000313" key="1">
    <source>
        <dbReference type="EMBL" id="KRO41045.1"/>
    </source>
</evidence>